<dbReference type="PANTHER" id="PTHR36183:SF3">
    <property type="entry name" value="BETA-GLUCURONIDASE C-TERMINAL DOMAIN-CONTAINING PROTEIN"/>
    <property type="match status" value="1"/>
</dbReference>
<evidence type="ECO:0000313" key="3">
    <source>
        <dbReference type="EMBL" id="KAF4633644.1"/>
    </source>
</evidence>
<dbReference type="Proteomes" id="UP000566819">
    <property type="component" value="Unassembled WGS sequence"/>
</dbReference>
<accession>A0A8H4W7F0</accession>
<organism evidence="3 4">
    <name type="scientific">Cudoniella acicularis</name>
    <dbReference type="NCBI Taxonomy" id="354080"/>
    <lineage>
        <taxon>Eukaryota</taxon>
        <taxon>Fungi</taxon>
        <taxon>Dikarya</taxon>
        <taxon>Ascomycota</taxon>
        <taxon>Pezizomycotina</taxon>
        <taxon>Leotiomycetes</taxon>
        <taxon>Helotiales</taxon>
        <taxon>Tricladiaceae</taxon>
        <taxon>Cudoniella</taxon>
    </lineage>
</organism>
<dbReference type="InterPro" id="IPR052974">
    <property type="entry name" value="GH79_Enzymes"/>
</dbReference>
<dbReference type="SUPFAM" id="SSF51445">
    <property type="entry name" value="(Trans)glycosidases"/>
    <property type="match status" value="1"/>
</dbReference>
<evidence type="ECO:0000256" key="1">
    <source>
        <dbReference type="SAM" id="SignalP"/>
    </source>
</evidence>
<sequence length="472" mass="49545">MLLSATQVLWLLLPALVWAGDVAYTVPASAPSSATVLDPAPVGVSFEFFAFPSYFTNVTATNQCLKNFQTLTGVWPPIRIGGTTQDRATYDPATSAYVVYTVASPTDAPSALTFGSSFMALAATYPGTVVVGLNRGHDNITNTIAAAQVAKSSMNNLLAIELGNEPESIASGDWTPAVDAQSQDDWDILVGSALGTTNIIQAGNSNSAPPTWGAAELIATENATSQSYVHDYAHHNYPGGTVISLMTHSSTVSNVAQFEADIAAAVGTGKEYVLGETNSVSGGGAATVSPTFGVGLWTMDYVLQASLINIKRTYYHHGTVGLCYYCWWGRYDMGAPYYGAYAATAAMAGGSYISMLDDGTTNNAAYVIYDSAQKPLRALLYNSNYYNGTGTRGSQSFVLSNLTLSTIQAKRLTAASALSRQDEGSIPTFGGQSFTNGACTISGTEAFESTSVVRGTATFAVGDSEALLVYLQ</sequence>
<dbReference type="PANTHER" id="PTHR36183">
    <property type="entry name" value="BETA-GLUCURONIDASE"/>
    <property type="match status" value="1"/>
</dbReference>
<protein>
    <recommendedName>
        <fullName evidence="2">Beta-glucuronidase C-terminal domain-containing protein</fullName>
    </recommendedName>
</protein>
<reference evidence="3 4" key="1">
    <citation type="submission" date="2020-03" db="EMBL/GenBank/DDBJ databases">
        <title>Draft Genome Sequence of Cudoniella acicularis.</title>
        <authorList>
            <person name="Buettner E."/>
            <person name="Kellner H."/>
        </authorList>
    </citation>
    <scope>NUCLEOTIDE SEQUENCE [LARGE SCALE GENOMIC DNA]</scope>
    <source>
        <strain evidence="3 4">DSM 108380</strain>
    </source>
</reference>
<evidence type="ECO:0000313" key="4">
    <source>
        <dbReference type="Proteomes" id="UP000566819"/>
    </source>
</evidence>
<name>A0A8H4W7F0_9HELO</name>
<dbReference type="Pfam" id="PF16862">
    <property type="entry name" value="Glyco_hydro_79C"/>
    <property type="match status" value="1"/>
</dbReference>
<proteinExistence type="predicted"/>
<dbReference type="EMBL" id="JAAMPI010000243">
    <property type="protein sequence ID" value="KAF4633644.1"/>
    <property type="molecule type" value="Genomic_DNA"/>
</dbReference>
<feature type="signal peptide" evidence="1">
    <location>
        <begin position="1"/>
        <end position="19"/>
    </location>
</feature>
<feature type="chain" id="PRO_5034380201" description="Beta-glucuronidase C-terminal domain-containing protein" evidence="1">
    <location>
        <begin position="20"/>
        <end position="472"/>
    </location>
</feature>
<dbReference type="InterPro" id="IPR017853">
    <property type="entry name" value="GH"/>
</dbReference>
<evidence type="ECO:0000259" key="2">
    <source>
        <dbReference type="Pfam" id="PF16862"/>
    </source>
</evidence>
<dbReference type="InterPro" id="IPR031728">
    <property type="entry name" value="GlcAase_C"/>
</dbReference>
<comment type="caution">
    <text evidence="3">The sequence shown here is derived from an EMBL/GenBank/DDBJ whole genome shotgun (WGS) entry which is preliminary data.</text>
</comment>
<dbReference type="Gene3D" id="3.20.20.80">
    <property type="entry name" value="Glycosidases"/>
    <property type="match status" value="1"/>
</dbReference>
<feature type="domain" description="Beta-glucuronidase C-terminal" evidence="2">
    <location>
        <begin position="365"/>
        <end position="468"/>
    </location>
</feature>
<keyword evidence="4" id="KW-1185">Reference proteome</keyword>
<dbReference type="AlphaFoldDB" id="A0A8H4W7F0"/>
<dbReference type="OrthoDB" id="2796951at2759"/>
<keyword evidence="1" id="KW-0732">Signal</keyword>
<gene>
    <name evidence="3" type="ORF">G7Y89_g4471</name>
</gene>